<comment type="similarity">
    <text evidence="1">Belongs to the carbohydrate kinase PfkB family.</text>
</comment>
<sequence>MVDDVGRGGADDVLVLGEALVDVVRTADGVVTERPGGSAANVAVALARLGRPVRFATAYADDERGAVLAQHLEAAGVDLAGDPHVLARTASAQATIGTDGSASYTFDLDWRLGPVEVGTPRFVHVCSIGAVTAPGADDVVAVLESLPATSTVLYDVNARPAITGTGPALVEAVERVLRRAHLVKVSDEDLEAVYPDLASAAAVERILDLGPRTVAVTRGGDGADWVSAAGTVSVASEPVRVADTIGAGDTFAAALVDALWDDVDRDPAQVLAHAARAAAVTVGRPGADPPWRHELA</sequence>
<name>A0ABP8VXK2_9ACTN</name>
<dbReference type="PANTHER" id="PTHR43085:SF1">
    <property type="entry name" value="PSEUDOURIDINE KINASE-RELATED"/>
    <property type="match status" value="1"/>
</dbReference>
<evidence type="ECO:0000256" key="3">
    <source>
        <dbReference type="ARBA" id="ARBA00022741"/>
    </source>
</evidence>
<keyword evidence="5" id="KW-0067">ATP-binding</keyword>
<evidence type="ECO:0000259" key="6">
    <source>
        <dbReference type="Pfam" id="PF00294"/>
    </source>
</evidence>
<evidence type="ECO:0000313" key="7">
    <source>
        <dbReference type="EMBL" id="GAA4674556.1"/>
    </source>
</evidence>
<comment type="caution">
    <text evidence="7">The sequence shown here is derived from an EMBL/GenBank/DDBJ whole genome shotgun (WGS) entry which is preliminary data.</text>
</comment>
<dbReference type="Proteomes" id="UP001500621">
    <property type="component" value="Unassembled WGS sequence"/>
</dbReference>
<keyword evidence="3" id="KW-0547">Nucleotide-binding</keyword>
<gene>
    <name evidence="7" type="ORF">GCM10023226_09660</name>
</gene>
<keyword evidence="8" id="KW-1185">Reference proteome</keyword>
<dbReference type="SUPFAM" id="SSF53613">
    <property type="entry name" value="Ribokinase-like"/>
    <property type="match status" value="1"/>
</dbReference>
<evidence type="ECO:0000256" key="1">
    <source>
        <dbReference type="ARBA" id="ARBA00010688"/>
    </source>
</evidence>
<dbReference type="InterPro" id="IPR029056">
    <property type="entry name" value="Ribokinase-like"/>
</dbReference>
<evidence type="ECO:0000256" key="2">
    <source>
        <dbReference type="ARBA" id="ARBA00022679"/>
    </source>
</evidence>
<dbReference type="EMBL" id="BAABIM010000001">
    <property type="protein sequence ID" value="GAA4674556.1"/>
    <property type="molecule type" value="Genomic_DNA"/>
</dbReference>
<dbReference type="PROSITE" id="PS00584">
    <property type="entry name" value="PFKB_KINASES_2"/>
    <property type="match status" value="1"/>
</dbReference>
<dbReference type="PANTHER" id="PTHR43085">
    <property type="entry name" value="HEXOKINASE FAMILY MEMBER"/>
    <property type="match status" value="1"/>
</dbReference>
<dbReference type="InterPro" id="IPR002173">
    <property type="entry name" value="Carboh/pur_kinase_PfkB_CS"/>
</dbReference>
<dbReference type="Gene3D" id="3.40.1190.20">
    <property type="match status" value="1"/>
</dbReference>
<keyword evidence="4 7" id="KW-0418">Kinase</keyword>
<dbReference type="GO" id="GO:0016301">
    <property type="term" value="F:kinase activity"/>
    <property type="evidence" value="ECO:0007669"/>
    <property type="project" value="UniProtKB-KW"/>
</dbReference>
<proteinExistence type="inferred from homology"/>
<accession>A0ABP8VXK2</accession>
<evidence type="ECO:0000313" key="8">
    <source>
        <dbReference type="Proteomes" id="UP001500621"/>
    </source>
</evidence>
<dbReference type="RefSeq" id="WP_345263183.1">
    <property type="nucleotide sequence ID" value="NZ_BAABIM010000001.1"/>
</dbReference>
<evidence type="ECO:0000256" key="4">
    <source>
        <dbReference type="ARBA" id="ARBA00022777"/>
    </source>
</evidence>
<protein>
    <submittedName>
        <fullName evidence="7">Carbohydrate kinase</fullName>
    </submittedName>
</protein>
<feature type="domain" description="Carbohydrate kinase PfkB" evidence="6">
    <location>
        <begin position="12"/>
        <end position="291"/>
    </location>
</feature>
<dbReference type="InterPro" id="IPR011611">
    <property type="entry name" value="PfkB_dom"/>
</dbReference>
<evidence type="ECO:0000256" key="5">
    <source>
        <dbReference type="ARBA" id="ARBA00022840"/>
    </source>
</evidence>
<dbReference type="Pfam" id="PF00294">
    <property type="entry name" value="PfkB"/>
    <property type="match status" value="1"/>
</dbReference>
<organism evidence="7 8">
    <name type="scientific">Nocardioides nanhaiensis</name>
    <dbReference type="NCBI Taxonomy" id="1476871"/>
    <lineage>
        <taxon>Bacteria</taxon>
        <taxon>Bacillati</taxon>
        <taxon>Actinomycetota</taxon>
        <taxon>Actinomycetes</taxon>
        <taxon>Propionibacteriales</taxon>
        <taxon>Nocardioidaceae</taxon>
        <taxon>Nocardioides</taxon>
    </lineage>
</organism>
<reference evidence="8" key="1">
    <citation type="journal article" date="2019" name="Int. J. Syst. Evol. Microbiol.">
        <title>The Global Catalogue of Microorganisms (GCM) 10K type strain sequencing project: providing services to taxonomists for standard genome sequencing and annotation.</title>
        <authorList>
            <consortium name="The Broad Institute Genomics Platform"/>
            <consortium name="The Broad Institute Genome Sequencing Center for Infectious Disease"/>
            <person name="Wu L."/>
            <person name="Ma J."/>
        </authorList>
    </citation>
    <scope>NUCLEOTIDE SEQUENCE [LARGE SCALE GENOMIC DNA]</scope>
    <source>
        <strain evidence="8">JCM 18127</strain>
    </source>
</reference>
<dbReference type="InterPro" id="IPR050306">
    <property type="entry name" value="PfkB_Carbo_kinase"/>
</dbReference>
<keyword evidence="2" id="KW-0808">Transferase</keyword>